<evidence type="ECO:0000256" key="9">
    <source>
        <dbReference type="SAM" id="MobiDB-lite"/>
    </source>
</evidence>
<keyword evidence="10" id="KW-0732">Signal</keyword>
<gene>
    <name evidence="12" type="ORF">EJB05_40862</name>
</gene>
<dbReference type="GO" id="GO:0008289">
    <property type="term" value="F:lipid binding"/>
    <property type="evidence" value="ECO:0007669"/>
    <property type="project" value="UniProtKB-KW"/>
</dbReference>
<feature type="domain" description="SMP-LTD" evidence="11">
    <location>
        <begin position="271"/>
        <end position="535"/>
    </location>
</feature>
<dbReference type="PANTHER" id="PTHR13466">
    <property type="entry name" value="TEX2 PROTEIN-RELATED"/>
    <property type="match status" value="1"/>
</dbReference>
<evidence type="ECO:0000256" key="2">
    <source>
        <dbReference type="ARBA" id="ARBA00022448"/>
    </source>
</evidence>
<evidence type="ECO:0000313" key="12">
    <source>
        <dbReference type="EMBL" id="TVU07506.1"/>
    </source>
</evidence>
<comment type="caution">
    <text evidence="12">The sequence shown here is derived from an EMBL/GenBank/DDBJ whole genome shotgun (WGS) entry which is preliminary data.</text>
</comment>
<feature type="region of interest" description="Disordered" evidence="9">
    <location>
        <begin position="694"/>
        <end position="723"/>
    </location>
</feature>
<feature type="non-terminal residue" evidence="12">
    <location>
        <position position="1"/>
    </location>
</feature>
<keyword evidence="8" id="KW-0472">Membrane</keyword>
<dbReference type="Proteomes" id="UP000324897">
    <property type="component" value="Chromosome 3"/>
</dbReference>
<feature type="compositionally biased region" description="Basic and acidic residues" evidence="9">
    <location>
        <begin position="694"/>
        <end position="705"/>
    </location>
</feature>
<evidence type="ECO:0000256" key="5">
    <source>
        <dbReference type="ARBA" id="ARBA00022989"/>
    </source>
</evidence>
<dbReference type="InterPro" id="IPR031468">
    <property type="entry name" value="SMP_LBD"/>
</dbReference>
<dbReference type="PROSITE" id="PS51847">
    <property type="entry name" value="SMP"/>
    <property type="match status" value="1"/>
</dbReference>
<evidence type="ECO:0000256" key="6">
    <source>
        <dbReference type="ARBA" id="ARBA00023055"/>
    </source>
</evidence>
<evidence type="ECO:0000256" key="3">
    <source>
        <dbReference type="ARBA" id="ARBA00022692"/>
    </source>
</evidence>
<keyword evidence="6" id="KW-0445">Lipid transport</keyword>
<dbReference type="AlphaFoldDB" id="A0A5J9T7Z9"/>
<dbReference type="InterPro" id="IPR019411">
    <property type="entry name" value="MMM1_dom"/>
</dbReference>
<accession>A0A5J9T7Z9</accession>
<keyword evidence="2" id="KW-0813">Transport</keyword>
<keyword evidence="7" id="KW-0446">Lipid-binding</keyword>
<keyword evidence="3" id="KW-0812">Transmembrane</keyword>
<protein>
    <recommendedName>
        <fullName evidence="11">SMP-LTD domain-containing protein</fullName>
    </recommendedName>
</protein>
<sequence>MAVAFLLGFLLGLVALAAAEAAALLWAIRSLSRRKVASPEATARLPVDPPLPCDKEGSLWMLEQEKLPKVTRNRSSAGANQDIKEKKNIVEVFPEKMLAKLKGHSLCLSGLDGSQSQITIELLNCTVVAVSASNLSSRKWAKRYPIKLESKGSEIYKGSKVCYVYADTSWEKESWCKALRLATTADKEKLKFHAMLIEEFRSYISSLNAGYPCFLKSSGLSGEEHVVTNKTVKTDGSSKVRLFLKKFAKEASLKASPESTKNEKLVDEGTLCCNLLLSRFFFDVKRNDEITNAIKSRIQRTLSNTRTPAYIGEITLSDLNLGELPPYLRRMRILPQDLNEMWAFEVDFEYSSRILLHIETRLEVQEPELQKDIMKTTLKDDSNADVNSDLLDSIEHYGNQFRSSQGLSSATEDNDAADALRKSKSSGWTSTYMPRWKSILHSIADHVSQVPLSLAIKVSSVRGTMRIHIKPPPTDQIWYGFTSMPELEWELESSVGDRKISNSRIASSATGSRCFTRASLHQTLVLPNCESIPISWMISDKDDWVPRKVAPFIWLNREPHAENAGHSADRTVSLPWPGEEHIANNKANKSSPSALSTRSHESPKNTVSVTDGQNEGAEEKASTQQHPLVSASAATLQSGDANYQLRTPLLSSRELQEGASSERSVVVEAEDVKRKRGRRARVIDLGRRMGDKLEEKGKHIVDKMRGSPNLPDLERATTAYAHN</sequence>
<dbReference type="Gramene" id="TVU07506">
    <property type="protein sequence ID" value="TVU07506"/>
    <property type="gene ID" value="EJB05_40862"/>
</dbReference>
<dbReference type="EMBL" id="RWGY01000039">
    <property type="protein sequence ID" value="TVU07506.1"/>
    <property type="molecule type" value="Genomic_DNA"/>
</dbReference>
<dbReference type="OrthoDB" id="26740at2759"/>
<dbReference type="InterPro" id="IPR011993">
    <property type="entry name" value="PH-like_dom_sf"/>
</dbReference>
<keyword evidence="13" id="KW-1185">Reference proteome</keyword>
<keyword evidence="5" id="KW-1133">Transmembrane helix</keyword>
<dbReference type="Gene3D" id="2.30.29.30">
    <property type="entry name" value="Pleckstrin-homology domain (PH domain)/Phosphotyrosine-binding domain (PTB)"/>
    <property type="match status" value="1"/>
</dbReference>
<feature type="chain" id="PRO_5023882549" description="SMP-LTD domain-containing protein" evidence="10">
    <location>
        <begin position="20"/>
        <end position="723"/>
    </location>
</feature>
<organism evidence="12 13">
    <name type="scientific">Eragrostis curvula</name>
    <name type="common">weeping love grass</name>
    <dbReference type="NCBI Taxonomy" id="38414"/>
    <lineage>
        <taxon>Eukaryota</taxon>
        <taxon>Viridiplantae</taxon>
        <taxon>Streptophyta</taxon>
        <taxon>Embryophyta</taxon>
        <taxon>Tracheophyta</taxon>
        <taxon>Spermatophyta</taxon>
        <taxon>Magnoliopsida</taxon>
        <taxon>Liliopsida</taxon>
        <taxon>Poales</taxon>
        <taxon>Poaceae</taxon>
        <taxon>PACMAD clade</taxon>
        <taxon>Chloridoideae</taxon>
        <taxon>Eragrostideae</taxon>
        <taxon>Eragrostidinae</taxon>
        <taxon>Eragrostis</taxon>
    </lineage>
</organism>
<dbReference type="GO" id="GO:0006869">
    <property type="term" value="P:lipid transport"/>
    <property type="evidence" value="ECO:0007669"/>
    <property type="project" value="UniProtKB-KW"/>
</dbReference>
<feature type="region of interest" description="Disordered" evidence="9">
    <location>
        <begin position="563"/>
        <end position="628"/>
    </location>
</feature>
<evidence type="ECO:0000256" key="4">
    <source>
        <dbReference type="ARBA" id="ARBA00022824"/>
    </source>
</evidence>
<dbReference type="Pfam" id="PF10296">
    <property type="entry name" value="MMM1"/>
    <property type="match status" value="1"/>
</dbReference>
<dbReference type="InterPro" id="IPR057080">
    <property type="entry name" value="PH_SMPa"/>
</dbReference>
<evidence type="ECO:0000313" key="13">
    <source>
        <dbReference type="Proteomes" id="UP000324897"/>
    </source>
</evidence>
<dbReference type="CDD" id="cd21675">
    <property type="entry name" value="SMP_TEX2"/>
    <property type="match status" value="1"/>
</dbReference>
<evidence type="ECO:0000256" key="8">
    <source>
        <dbReference type="ARBA" id="ARBA00023136"/>
    </source>
</evidence>
<evidence type="ECO:0000259" key="11">
    <source>
        <dbReference type="PROSITE" id="PS51847"/>
    </source>
</evidence>
<dbReference type="Pfam" id="PF23065">
    <property type="entry name" value="PH_SMPa"/>
    <property type="match status" value="1"/>
</dbReference>
<keyword evidence="4" id="KW-0256">Endoplasmic reticulum</keyword>
<feature type="compositionally biased region" description="Polar residues" evidence="9">
    <location>
        <begin position="585"/>
        <end position="597"/>
    </location>
</feature>
<evidence type="ECO:0000256" key="10">
    <source>
        <dbReference type="SAM" id="SignalP"/>
    </source>
</evidence>
<comment type="subcellular location">
    <subcellularLocation>
        <location evidence="1">Endoplasmic reticulum membrane</location>
    </subcellularLocation>
</comment>
<evidence type="ECO:0000256" key="1">
    <source>
        <dbReference type="ARBA" id="ARBA00004586"/>
    </source>
</evidence>
<dbReference type="PANTHER" id="PTHR13466:SF18">
    <property type="entry name" value="INTEGRAL MEMBRANE PROTEIN CONSERVED REGION (DUF2404)-RELATED"/>
    <property type="match status" value="1"/>
</dbReference>
<name>A0A5J9T7Z9_9POAL</name>
<reference evidence="12 13" key="1">
    <citation type="journal article" date="2019" name="Sci. Rep.">
        <title>A high-quality genome of Eragrostis curvula grass provides insights into Poaceae evolution and supports new strategies to enhance forage quality.</title>
        <authorList>
            <person name="Carballo J."/>
            <person name="Santos B.A.C.M."/>
            <person name="Zappacosta D."/>
            <person name="Garbus I."/>
            <person name="Selva J.P."/>
            <person name="Gallo C.A."/>
            <person name="Diaz A."/>
            <person name="Albertini E."/>
            <person name="Caccamo M."/>
            <person name="Echenique V."/>
        </authorList>
    </citation>
    <scope>NUCLEOTIDE SEQUENCE [LARGE SCALE GENOMIC DNA]</scope>
    <source>
        <strain evidence="13">cv. Victoria</strain>
        <tissue evidence="12">Leaf</tissue>
    </source>
</reference>
<dbReference type="GO" id="GO:0005789">
    <property type="term" value="C:endoplasmic reticulum membrane"/>
    <property type="evidence" value="ECO:0007669"/>
    <property type="project" value="UniProtKB-SubCell"/>
</dbReference>
<feature type="signal peptide" evidence="10">
    <location>
        <begin position="1"/>
        <end position="19"/>
    </location>
</feature>
<proteinExistence type="predicted"/>
<evidence type="ECO:0000256" key="7">
    <source>
        <dbReference type="ARBA" id="ARBA00023121"/>
    </source>
</evidence>
<feature type="compositionally biased region" description="Polar residues" evidence="9">
    <location>
        <begin position="604"/>
        <end position="613"/>
    </location>
</feature>
<dbReference type="SUPFAM" id="SSF50729">
    <property type="entry name" value="PH domain-like"/>
    <property type="match status" value="1"/>
</dbReference>